<reference evidence="1 4" key="2">
    <citation type="submission" date="2018-02" db="EMBL/GenBank/DDBJ databases">
        <authorList>
            <person name="Rodrigo-Torres L."/>
            <person name="Arahal R. D."/>
            <person name="Lucena T."/>
        </authorList>
    </citation>
    <scope>NUCLEOTIDE SEQUENCE [LARGE SCALE GENOMIC DNA]</scope>
    <source>
        <strain evidence="1 4">CECT 8486</strain>
    </source>
</reference>
<keyword evidence="2" id="KW-0489">Methyltransferase</keyword>
<dbReference type="GO" id="GO:0032259">
    <property type="term" value="P:methylation"/>
    <property type="evidence" value="ECO:0007669"/>
    <property type="project" value="UniProtKB-KW"/>
</dbReference>
<keyword evidence="2" id="KW-0808">Transferase</keyword>
<dbReference type="Gene3D" id="1.10.287.1890">
    <property type="match status" value="1"/>
</dbReference>
<dbReference type="GeneID" id="99673889"/>
<dbReference type="KEGG" id="lsu:A6B45_03730"/>
<organism evidence="2 3">
    <name type="scientific">Leuconostoc suionicum</name>
    <dbReference type="NCBI Taxonomy" id="1511761"/>
    <lineage>
        <taxon>Bacteria</taxon>
        <taxon>Bacillati</taxon>
        <taxon>Bacillota</taxon>
        <taxon>Bacilli</taxon>
        <taxon>Lactobacillales</taxon>
        <taxon>Lactobacillaceae</taxon>
        <taxon>Leuconostoc</taxon>
    </lineage>
</organism>
<reference evidence="2 3" key="1">
    <citation type="submission" date="2018-02" db="EMBL/GenBank/DDBJ databases">
        <authorList>
            <person name="Cohen D.B."/>
            <person name="Kent A.D."/>
        </authorList>
    </citation>
    <scope>NUCLEOTIDE SEQUENCE [LARGE SCALE GENOMIC DNA]</scope>
    <source>
        <strain evidence="2 3">CECT 9216</strain>
    </source>
</reference>
<dbReference type="RefSeq" id="WP_072613413.1">
    <property type="nucleotide sequence ID" value="NZ_AP017935.1"/>
</dbReference>
<dbReference type="InterPro" id="IPR006901">
    <property type="entry name" value="TrmK"/>
</dbReference>
<dbReference type="PANTHER" id="PTHR38451">
    <property type="entry name" value="TRNA (ADENINE(22)-N(1))-METHYLTRANSFERASE"/>
    <property type="match status" value="1"/>
</dbReference>
<proteinExistence type="predicted"/>
<dbReference type="PIRSF" id="PIRSF018637">
    <property type="entry name" value="TrmK"/>
    <property type="match status" value="1"/>
</dbReference>
<evidence type="ECO:0000313" key="3">
    <source>
        <dbReference type="Proteomes" id="UP000237923"/>
    </source>
</evidence>
<name>A0A2N9KAI9_9LACO</name>
<dbReference type="Proteomes" id="UP000239237">
    <property type="component" value="Unassembled WGS sequence"/>
</dbReference>
<dbReference type="InterPro" id="IPR029063">
    <property type="entry name" value="SAM-dependent_MTases_sf"/>
</dbReference>
<dbReference type="EMBL" id="OKQU01000001">
    <property type="protein sequence ID" value="SPE07047.1"/>
    <property type="molecule type" value="Genomic_DNA"/>
</dbReference>
<dbReference type="GO" id="GO:0160105">
    <property type="term" value="F:tRNA (adenine(22)-N1)-methyltransferase activity"/>
    <property type="evidence" value="ECO:0007669"/>
    <property type="project" value="UniProtKB-EC"/>
</dbReference>
<dbReference type="EC" id="2.1.1.217" evidence="2"/>
<accession>A0A2N9KAI9</accession>
<evidence type="ECO:0000313" key="2">
    <source>
        <dbReference type="EMBL" id="SPE07047.1"/>
    </source>
</evidence>
<dbReference type="Gene3D" id="3.40.50.150">
    <property type="entry name" value="Vaccinia Virus protein VP39"/>
    <property type="match status" value="1"/>
</dbReference>
<keyword evidence="4" id="KW-1185">Reference proteome</keyword>
<protein>
    <submittedName>
        <fullName evidence="2">tRNA (Adenine(22)-N(1))-methyltransferase</fullName>
        <ecNumber evidence="2">2.1.1.217</ecNumber>
    </submittedName>
</protein>
<gene>
    <name evidence="2" type="primary">trmK</name>
    <name evidence="1" type="ORF">LES8486_00753</name>
    <name evidence="2" type="ORF">LES9216_00900</name>
</gene>
<dbReference type="Proteomes" id="UP000237923">
    <property type="component" value="Unassembled WGS sequence"/>
</dbReference>
<dbReference type="Pfam" id="PF04816">
    <property type="entry name" value="TrmK"/>
    <property type="match status" value="1"/>
</dbReference>
<evidence type="ECO:0000313" key="4">
    <source>
        <dbReference type="Proteomes" id="UP000239237"/>
    </source>
</evidence>
<sequence>MDSIHLSPRLAAVASFVPKGARLADIGSDHAYLPANLLINNKISFAIAGEVAKGPYENAQHEIVRRSLTTQLEARLANGLAAIKDEDHIDTVTIAGMGGVLITDILEAGFSKAKRFETLILQPNTDEHIVRTWLNNHQYKINDEVIEQEDNHFYEIMVATEGTQSLSSLDKKFGPVLRKQKTSVFVAKWQKELDRIDTIFENLEFAGKADSPIYQEWKNKYQQIQEVIK</sequence>
<dbReference type="PANTHER" id="PTHR38451:SF1">
    <property type="entry name" value="TRNA (ADENINE(22)-N(1))-METHYLTRANSFERASE"/>
    <property type="match status" value="1"/>
</dbReference>
<dbReference type="EMBL" id="OKQR01000001">
    <property type="protein sequence ID" value="SPD91768.1"/>
    <property type="molecule type" value="Genomic_DNA"/>
</dbReference>
<evidence type="ECO:0000313" key="1">
    <source>
        <dbReference type="EMBL" id="SPD91768.1"/>
    </source>
</evidence>
<dbReference type="AlphaFoldDB" id="A0A2N9KAI9"/>